<keyword evidence="3" id="KW-1185">Reference proteome</keyword>
<dbReference type="Proteomes" id="UP000609346">
    <property type="component" value="Unassembled WGS sequence"/>
</dbReference>
<name>A0ABR8N1H8_9BACL</name>
<organism evidence="2 3">
    <name type="scientific">Paenibacillus terricola</name>
    <dbReference type="NCBI Taxonomy" id="2763503"/>
    <lineage>
        <taxon>Bacteria</taxon>
        <taxon>Bacillati</taxon>
        <taxon>Bacillota</taxon>
        <taxon>Bacilli</taxon>
        <taxon>Bacillales</taxon>
        <taxon>Paenibacillaceae</taxon>
        <taxon>Paenibacillus</taxon>
    </lineage>
</organism>
<dbReference type="RefSeq" id="WP_224753969.1">
    <property type="nucleotide sequence ID" value="NZ_JACXZA010000007.1"/>
</dbReference>
<dbReference type="EMBL" id="JACXZA010000007">
    <property type="protein sequence ID" value="MBD3922008.1"/>
    <property type="molecule type" value="Genomic_DNA"/>
</dbReference>
<gene>
    <name evidence="2" type="ORF">H8B09_24820</name>
</gene>
<keyword evidence="1" id="KW-0812">Transmembrane</keyword>
<keyword evidence="1" id="KW-0472">Membrane</keyword>
<accession>A0ABR8N1H8</accession>
<sequence length="47" mass="5300">MKLFYFPLPYILAGVVLVYAINIASGLFPVWRLTGRSPSQILKHHDG</sequence>
<proteinExistence type="predicted"/>
<evidence type="ECO:0000256" key="1">
    <source>
        <dbReference type="SAM" id="Phobius"/>
    </source>
</evidence>
<protein>
    <submittedName>
        <fullName evidence="2">Uncharacterized protein</fullName>
    </submittedName>
</protein>
<reference evidence="2 3" key="1">
    <citation type="submission" date="2020-09" db="EMBL/GenBank/DDBJ databases">
        <title>Paenibacillus sp. strain PR3 16S rRNA gene Genome sequencing and assembly.</title>
        <authorList>
            <person name="Kim J."/>
        </authorList>
    </citation>
    <scope>NUCLEOTIDE SEQUENCE [LARGE SCALE GENOMIC DNA]</scope>
    <source>
        <strain evidence="2 3">PR3</strain>
    </source>
</reference>
<evidence type="ECO:0000313" key="3">
    <source>
        <dbReference type="Proteomes" id="UP000609346"/>
    </source>
</evidence>
<evidence type="ECO:0000313" key="2">
    <source>
        <dbReference type="EMBL" id="MBD3922008.1"/>
    </source>
</evidence>
<feature type="transmembrane region" description="Helical" evidence="1">
    <location>
        <begin position="6"/>
        <end position="31"/>
    </location>
</feature>
<keyword evidence="1" id="KW-1133">Transmembrane helix</keyword>
<comment type="caution">
    <text evidence="2">The sequence shown here is derived from an EMBL/GenBank/DDBJ whole genome shotgun (WGS) entry which is preliminary data.</text>
</comment>